<dbReference type="AlphaFoldDB" id="A0A3B0REC6"/>
<accession>A0A3B0REC6</accession>
<proteinExistence type="predicted"/>
<organism evidence="1">
    <name type="scientific">hydrothermal vent metagenome</name>
    <dbReference type="NCBI Taxonomy" id="652676"/>
    <lineage>
        <taxon>unclassified sequences</taxon>
        <taxon>metagenomes</taxon>
        <taxon>ecological metagenomes</taxon>
    </lineage>
</organism>
<protein>
    <submittedName>
        <fullName evidence="1">Uncharacterized protein</fullName>
    </submittedName>
</protein>
<sequence length="81" mass="8819">MSKILITSALTATVFLSACLNKESFETEPVKVSTKQGVVICQLYTHEKVLWDRAISAPAGMSIETADKICFEEGKRVKAGV</sequence>
<name>A0A3B0REC6_9ZZZZ</name>
<evidence type="ECO:0000313" key="1">
    <source>
        <dbReference type="EMBL" id="VAV90329.1"/>
    </source>
</evidence>
<dbReference type="EMBL" id="UOEG01000057">
    <property type="protein sequence ID" value="VAV90329.1"/>
    <property type="molecule type" value="Genomic_DNA"/>
</dbReference>
<reference evidence="1" key="1">
    <citation type="submission" date="2018-06" db="EMBL/GenBank/DDBJ databases">
        <authorList>
            <person name="Zhirakovskaya E."/>
        </authorList>
    </citation>
    <scope>NUCLEOTIDE SEQUENCE</scope>
</reference>
<dbReference type="PROSITE" id="PS51257">
    <property type="entry name" value="PROKAR_LIPOPROTEIN"/>
    <property type="match status" value="1"/>
</dbReference>
<gene>
    <name evidence="1" type="ORF">MNBD_ALPHA07-605</name>
</gene>